<comment type="caution">
    <text evidence="3">The sequence shown here is derived from an EMBL/GenBank/DDBJ whole genome shotgun (WGS) entry which is preliminary data.</text>
</comment>
<dbReference type="EMBL" id="LAZR01048155">
    <property type="protein sequence ID" value="KKK92569.1"/>
    <property type="molecule type" value="Genomic_DNA"/>
</dbReference>
<protein>
    <recommendedName>
        <fullName evidence="2">Right handed beta helix domain-containing protein</fullName>
    </recommendedName>
</protein>
<dbReference type="Gene3D" id="2.160.20.10">
    <property type="entry name" value="Single-stranded right-handed beta-helix, Pectin lyase-like"/>
    <property type="match status" value="1"/>
</dbReference>
<proteinExistence type="predicted"/>
<organism evidence="3">
    <name type="scientific">marine sediment metagenome</name>
    <dbReference type="NCBI Taxonomy" id="412755"/>
    <lineage>
        <taxon>unclassified sequences</taxon>
        <taxon>metagenomes</taxon>
        <taxon>ecological metagenomes</taxon>
    </lineage>
</organism>
<dbReference type="Pfam" id="PF13229">
    <property type="entry name" value="Beta_helix"/>
    <property type="match status" value="1"/>
</dbReference>
<accession>A0A0F9BPV7</accession>
<dbReference type="InterPro" id="IPR006626">
    <property type="entry name" value="PbH1"/>
</dbReference>
<evidence type="ECO:0000256" key="1">
    <source>
        <dbReference type="ARBA" id="ARBA00022737"/>
    </source>
</evidence>
<sequence>AGTYMVGEQSAFIGLDMASGVTLRGSGPGSIIKRVAGEDIHLLYVLGVTGVVVTDLVLDGNKLAEAVGFHVVRIDTASDVWINRCVVKNGRGHGIVTSSTPAHGSTRLLITNNLLESNGSSGAAIGIECTQVLFANNIARLNVLDGLQDKDTVDATYTGNICYDNQRCGIQRGTTTTAVSPVAGLVVGNICHDNGASGIKIDSTNTSVVSGNVTYENTLDGVSVESSSAVTVSGNVIFNNLRYGVFLRATGADAERVIVTDNLIYDTQGTPTQYAIIGADGGGFTTHDIVVVDNVLYGNQSSNAISALGSGSVIRDNVGYVTDASGATNVADGGTVAHGLSATPTNVTVTASVAAEFVSVTALGATTFTVAIKKHDGFPGTTQDVYWRARKN</sequence>
<evidence type="ECO:0000313" key="3">
    <source>
        <dbReference type="EMBL" id="KKK92569.1"/>
    </source>
</evidence>
<dbReference type="AlphaFoldDB" id="A0A0F9BPV7"/>
<feature type="non-terminal residue" evidence="3">
    <location>
        <position position="1"/>
    </location>
</feature>
<dbReference type="InterPro" id="IPR011050">
    <property type="entry name" value="Pectin_lyase_fold/virulence"/>
</dbReference>
<reference evidence="3" key="1">
    <citation type="journal article" date="2015" name="Nature">
        <title>Complex archaea that bridge the gap between prokaryotes and eukaryotes.</title>
        <authorList>
            <person name="Spang A."/>
            <person name="Saw J.H."/>
            <person name="Jorgensen S.L."/>
            <person name="Zaremba-Niedzwiedzka K."/>
            <person name="Martijn J."/>
            <person name="Lind A.E."/>
            <person name="van Eijk R."/>
            <person name="Schleper C."/>
            <person name="Guy L."/>
            <person name="Ettema T.J."/>
        </authorList>
    </citation>
    <scope>NUCLEOTIDE SEQUENCE</scope>
</reference>
<name>A0A0F9BPV7_9ZZZZ</name>
<dbReference type="SMART" id="SM00710">
    <property type="entry name" value="PbH1"/>
    <property type="match status" value="8"/>
</dbReference>
<dbReference type="InterPro" id="IPR051550">
    <property type="entry name" value="SCF-Subunits/Alg-Epimerases"/>
</dbReference>
<dbReference type="InterPro" id="IPR039448">
    <property type="entry name" value="Beta_helix"/>
</dbReference>
<feature type="domain" description="Right handed beta helix" evidence="2">
    <location>
        <begin position="155"/>
        <end position="273"/>
    </location>
</feature>
<dbReference type="SUPFAM" id="SSF51126">
    <property type="entry name" value="Pectin lyase-like"/>
    <property type="match status" value="1"/>
</dbReference>
<keyword evidence="1" id="KW-0677">Repeat</keyword>
<evidence type="ECO:0000259" key="2">
    <source>
        <dbReference type="Pfam" id="PF13229"/>
    </source>
</evidence>
<dbReference type="PANTHER" id="PTHR22990:SF15">
    <property type="entry name" value="F-BOX ONLY PROTEIN 10"/>
    <property type="match status" value="1"/>
</dbReference>
<dbReference type="InterPro" id="IPR012334">
    <property type="entry name" value="Pectin_lyas_fold"/>
</dbReference>
<dbReference type="PANTHER" id="PTHR22990">
    <property type="entry name" value="F-BOX ONLY PROTEIN"/>
    <property type="match status" value="1"/>
</dbReference>
<gene>
    <name evidence="3" type="ORF">LCGC14_2701620</name>
</gene>